<gene>
    <name evidence="2" type="ORF">HRQ87_07595</name>
</gene>
<protein>
    <submittedName>
        <fullName evidence="2">Uncharacterized protein</fullName>
    </submittedName>
</protein>
<feature type="signal peptide" evidence="1">
    <location>
        <begin position="1"/>
        <end position="18"/>
    </location>
</feature>
<evidence type="ECO:0000313" key="2">
    <source>
        <dbReference type="EMBL" id="NSX54665.1"/>
    </source>
</evidence>
<keyword evidence="1" id="KW-0732">Signal</keyword>
<reference evidence="2 3" key="1">
    <citation type="submission" date="2020-06" db="EMBL/GenBank/DDBJ databases">
        <title>Sulfitobacter algicola sp. nov., isolated from green algae.</title>
        <authorList>
            <person name="Wang C."/>
        </authorList>
    </citation>
    <scope>NUCLEOTIDE SEQUENCE [LARGE SCALE GENOMIC DNA]</scope>
    <source>
        <strain evidence="2 3">1151</strain>
    </source>
</reference>
<accession>A0ABX2IQM8</accession>
<feature type="chain" id="PRO_5045854376" evidence="1">
    <location>
        <begin position="19"/>
        <end position="727"/>
    </location>
</feature>
<comment type="caution">
    <text evidence="2">The sequence shown here is derived from an EMBL/GenBank/DDBJ whole genome shotgun (WGS) entry which is preliminary data.</text>
</comment>
<organism evidence="2 3">
    <name type="scientific">Parasulfitobacter algicola</name>
    <dbReference type="NCBI Taxonomy" id="2614809"/>
    <lineage>
        <taxon>Bacteria</taxon>
        <taxon>Pseudomonadati</taxon>
        <taxon>Pseudomonadota</taxon>
        <taxon>Alphaproteobacteria</taxon>
        <taxon>Rhodobacterales</taxon>
        <taxon>Roseobacteraceae</taxon>
        <taxon>Parasulfitobacter</taxon>
    </lineage>
</organism>
<dbReference type="Proteomes" id="UP000777935">
    <property type="component" value="Unassembled WGS sequence"/>
</dbReference>
<keyword evidence="3" id="KW-1185">Reference proteome</keyword>
<proteinExistence type="predicted"/>
<evidence type="ECO:0000313" key="3">
    <source>
        <dbReference type="Proteomes" id="UP000777935"/>
    </source>
</evidence>
<dbReference type="EMBL" id="JABUFE010000003">
    <property type="protein sequence ID" value="NSX54665.1"/>
    <property type="molecule type" value="Genomic_DNA"/>
</dbReference>
<name>A0ABX2IQM8_9RHOB</name>
<evidence type="ECO:0000256" key="1">
    <source>
        <dbReference type="SAM" id="SignalP"/>
    </source>
</evidence>
<dbReference type="RefSeq" id="WP_174136906.1">
    <property type="nucleotide sequence ID" value="NZ_JABUFE010000003.1"/>
</dbReference>
<sequence length="727" mass="80723">MRILLIFFAYFCVSVANAEVAAIRSGEHTDFSRLVIQFSDRPAWDLLQVGDNYTLSVTDTGQRFNTSVIFDKIPRTRVSNVADLKNGSIVLEVECDCYVDASNYKENSIIIDVVDSSVPKDSRILLEADDPLQTMKERLPVVFEDSETVDAKHSVSDGFKRHIEDIQAQKNKVALVQADLVKQLGMAAADGLVNVDLKQPDPAIENKENHTPDFSLPDLPLNSKGHVRFTNGAANTQRETVKLQDQPNCIQDDRLNISSWGKPDQFTFGLSQWRSRLLGEFDRPEADAYIGLIRHYLYFGLGAEARELIENIEMDFPDKAILYELAQIFEKQEFSNSNVFASQLSCNSVTALWAILAIGSEPHPDINETAILRGFNTLPLHLRQYLAPTLAENLSRNQRQDVARQILTAATRIDDVSSSQLVMAEAELEIEDGRAKQAEARLETLIGTNSHIAVDALIALINGKILRNEAVTAEQITQIAAFAFEHKGSKRGLRLSELHVKAASSAGMLDETVRALSSAERLTSDLASKAAINLATNADEMDFLSIAFSPPKQFDPSNLTISAKTAIADRLVQTGFFRQAQNWFENVAFEDMPLDAKLILAESHLGVGDFQAVILTLKDIDSPAAAKLNARAEFALGNFTTAHAGYKEVGQDDMVRVSAWNSGDWDLIEQTETQIQPEISLVASQQERLETISENQKLLEKNRMLLEQSNQTREALRVLLSSEITDE</sequence>